<evidence type="ECO:0000256" key="2">
    <source>
        <dbReference type="ARBA" id="ARBA00023163"/>
    </source>
</evidence>
<keyword evidence="5" id="KW-1185">Reference proteome</keyword>
<dbReference type="Proteomes" id="UP001324380">
    <property type="component" value="Chromosome"/>
</dbReference>
<keyword evidence="2" id="KW-0804">Transcription</keyword>
<organism evidence="4 5">
    <name type="scientific">Mucilaginibacter sabulilitoris</name>
    <dbReference type="NCBI Taxonomy" id="1173583"/>
    <lineage>
        <taxon>Bacteria</taxon>
        <taxon>Pseudomonadati</taxon>
        <taxon>Bacteroidota</taxon>
        <taxon>Sphingobacteriia</taxon>
        <taxon>Sphingobacteriales</taxon>
        <taxon>Sphingobacteriaceae</taxon>
        <taxon>Mucilaginibacter</taxon>
    </lineage>
</organism>
<dbReference type="InterPro" id="IPR052158">
    <property type="entry name" value="INH-QAR"/>
</dbReference>
<dbReference type="InterPro" id="IPR002818">
    <property type="entry name" value="DJ-1/PfpI"/>
</dbReference>
<dbReference type="InterPro" id="IPR009057">
    <property type="entry name" value="Homeodomain-like_sf"/>
</dbReference>
<reference evidence="4 5" key="1">
    <citation type="submission" date="2023-11" db="EMBL/GenBank/DDBJ databases">
        <title>Analysis of the Genomes of Mucilaginibacter gossypii cycad 4 and M. sabulilitoris SNA2: microbes with the potential for plant growth promotion.</title>
        <authorList>
            <person name="Hirsch A.M."/>
            <person name="Humm E."/>
            <person name="Rubbi M."/>
            <person name="Del Vecchio G."/>
            <person name="Ha S.M."/>
            <person name="Pellegrini M."/>
            <person name="Gunsalus R.P."/>
        </authorList>
    </citation>
    <scope>NUCLEOTIDE SEQUENCE [LARGE SCALE GENOMIC DNA]</scope>
    <source>
        <strain evidence="4 5">SNA2</strain>
    </source>
</reference>
<dbReference type="SUPFAM" id="SSF46689">
    <property type="entry name" value="Homeodomain-like"/>
    <property type="match status" value="2"/>
</dbReference>
<evidence type="ECO:0000259" key="3">
    <source>
        <dbReference type="PROSITE" id="PS01124"/>
    </source>
</evidence>
<dbReference type="SUPFAM" id="SSF52317">
    <property type="entry name" value="Class I glutamine amidotransferase-like"/>
    <property type="match status" value="1"/>
</dbReference>
<evidence type="ECO:0000256" key="1">
    <source>
        <dbReference type="ARBA" id="ARBA00023015"/>
    </source>
</evidence>
<proteinExistence type="predicted"/>
<dbReference type="InterPro" id="IPR018060">
    <property type="entry name" value="HTH_AraC"/>
</dbReference>
<evidence type="ECO:0000313" key="4">
    <source>
        <dbReference type="EMBL" id="WPU93646.1"/>
    </source>
</evidence>
<dbReference type="PROSITE" id="PS01124">
    <property type="entry name" value="HTH_ARAC_FAMILY_2"/>
    <property type="match status" value="1"/>
</dbReference>
<dbReference type="Pfam" id="PF01965">
    <property type="entry name" value="DJ-1_PfpI"/>
    <property type="match status" value="1"/>
</dbReference>
<dbReference type="InterPro" id="IPR029062">
    <property type="entry name" value="Class_I_gatase-like"/>
</dbReference>
<protein>
    <submittedName>
        <fullName evidence="4">Helix-turn-helix domain-containing protein</fullName>
    </submittedName>
</protein>
<dbReference type="EMBL" id="CP139558">
    <property type="protein sequence ID" value="WPU93646.1"/>
    <property type="molecule type" value="Genomic_DNA"/>
</dbReference>
<name>A0ABZ0TLG3_9SPHI</name>
<dbReference type="PANTHER" id="PTHR43130">
    <property type="entry name" value="ARAC-FAMILY TRANSCRIPTIONAL REGULATOR"/>
    <property type="match status" value="1"/>
</dbReference>
<gene>
    <name evidence="4" type="ORF">SNE25_30470</name>
</gene>
<dbReference type="Gene3D" id="3.40.50.880">
    <property type="match status" value="1"/>
</dbReference>
<dbReference type="Pfam" id="PF12833">
    <property type="entry name" value="HTH_18"/>
    <property type="match status" value="1"/>
</dbReference>
<dbReference type="PANTHER" id="PTHR43130:SF3">
    <property type="entry name" value="HTH-TYPE TRANSCRIPTIONAL REGULATOR RV1931C"/>
    <property type="match status" value="1"/>
</dbReference>
<feature type="domain" description="HTH araC/xylS-type" evidence="3">
    <location>
        <begin position="203"/>
        <end position="301"/>
    </location>
</feature>
<accession>A0ABZ0TLG3</accession>
<dbReference type="Gene3D" id="1.10.10.60">
    <property type="entry name" value="Homeodomain-like"/>
    <property type="match status" value="1"/>
</dbReference>
<sequence length="311" mass="34363">MDKKRIVIVIMSGDLLMDFAGPADVFLQVNKHRDVYDVVLVTPVAATAKGAGGIQISCSGATDLTGNIDTLLIAGNDNELNHDKFYAWLETAYSHIRRIGAINVGSSTVAKLTLLDDKRVVAHTRYGDPQVKTERISFHSRDGNLFTSGGVSSGIDLALAMVAEDCGRGAATDVAHKLIFFYLSRQVYQVQFGNLITASPVAAQLKEWLTGRLHEPLDVGRLAEHLNMSQRNFTRVFTRQTGISPAKYIEKIRVEAACKCLDETDKPLEEIALHCGLGGLVSMRRLFLRHLMVTPSEYRRILKLHKNENSN</sequence>
<evidence type="ECO:0000313" key="5">
    <source>
        <dbReference type="Proteomes" id="UP001324380"/>
    </source>
</evidence>
<keyword evidence="1" id="KW-0805">Transcription regulation</keyword>
<dbReference type="SMART" id="SM00342">
    <property type="entry name" value="HTH_ARAC"/>
    <property type="match status" value="1"/>
</dbReference>
<dbReference type="RefSeq" id="WP_321562780.1">
    <property type="nucleotide sequence ID" value="NZ_CP139558.1"/>
</dbReference>